<evidence type="ECO:0000256" key="5">
    <source>
        <dbReference type="SAM" id="SignalP"/>
    </source>
</evidence>
<dbReference type="CDD" id="cd01146">
    <property type="entry name" value="FhuD"/>
    <property type="match status" value="1"/>
</dbReference>
<evidence type="ECO:0000259" key="6">
    <source>
        <dbReference type="PROSITE" id="PS50983"/>
    </source>
</evidence>
<dbReference type="PANTHER" id="PTHR30532">
    <property type="entry name" value="IRON III DICITRATE-BINDING PERIPLASMIC PROTEIN"/>
    <property type="match status" value="1"/>
</dbReference>
<organism evidence="7">
    <name type="scientific">Paraconexibacter sp. AEG42_29</name>
    <dbReference type="NCBI Taxonomy" id="2997339"/>
    <lineage>
        <taxon>Bacteria</taxon>
        <taxon>Bacillati</taxon>
        <taxon>Actinomycetota</taxon>
        <taxon>Thermoleophilia</taxon>
        <taxon>Solirubrobacterales</taxon>
        <taxon>Paraconexibacteraceae</taxon>
        <taxon>Paraconexibacter</taxon>
    </lineage>
</organism>
<dbReference type="SUPFAM" id="SSF53807">
    <property type="entry name" value="Helical backbone' metal receptor"/>
    <property type="match status" value="1"/>
</dbReference>
<dbReference type="PROSITE" id="PS50983">
    <property type="entry name" value="FE_B12_PBP"/>
    <property type="match status" value="1"/>
</dbReference>
<evidence type="ECO:0000313" key="7">
    <source>
        <dbReference type="EMBL" id="XAY08189.1"/>
    </source>
</evidence>
<evidence type="ECO:0000256" key="1">
    <source>
        <dbReference type="ARBA" id="ARBA00004196"/>
    </source>
</evidence>
<dbReference type="PANTHER" id="PTHR30532:SF29">
    <property type="entry name" value="FE(3+) DICITRATE-BINDING PERIPLASMIC PROTEIN"/>
    <property type="match status" value="1"/>
</dbReference>
<reference evidence="7" key="1">
    <citation type="submission" date="2022-12" db="EMBL/GenBank/DDBJ databases">
        <title>Paraconexibacter alkalitolerans sp. nov. and Baekduia alba sp. nov., isolated from soil and emended description of the genera Paraconexibacter (Chun et al., 2020) and Baekduia (An et al., 2020).</title>
        <authorList>
            <person name="Vieira S."/>
            <person name="Huber K.J."/>
            <person name="Geppert A."/>
            <person name="Wolf J."/>
            <person name="Neumann-Schaal M."/>
            <person name="Muesken M."/>
            <person name="Overmann J."/>
        </authorList>
    </citation>
    <scope>NUCLEOTIDE SEQUENCE</scope>
    <source>
        <strain evidence="7">AEG42_29</strain>
    </source>
</reference>
<feature type="signal peptide" evidence="5">
    <location>
        <begin position="1"/>
        <end position="26"/>
    </location>
</feature>
<dbReference type="Pfam" id="PF01497">
    <property type="entry name" value="Peripla_BP_2"/>
    <property type="match status" value="1"/>
</dbReference>
<dbReference type="Gene3D" id="3.40.50.1980">
    <property type="entry name" value="Nitrogenase molybdenum iron protein domain"/>
    <property type="match status" value="2"/>
</dbReference>
<evidence type="ECO:0000256" key="3">
    <source>
        <dbReference type="ARBA" id="ARBA00022448"/>
    </source>
</evidence>
<dbReference type="GO" id="GO:0030288">
    <property type="term" value="C:outer membrane-bounded periplasmic space"/>
    <property type="evidence" value="ECO:0007669"/>
    <property type="project" value="TreeGrafter"/>
</dbReference>
<name>A0AAU7B2N5_9ACTN</name>
<feature type="domain" description="Fe/B12 periplasmic-binding" evidence="6">
    <location>
        <begin position="30"/>
        <end position="299"/>
    </location>
</feature>
<dbReference type="InterPro" id="IPR051313">
    <property type="entry name" value="Bact_iron-sidero_bind"/>
</dbReference>
<accession>A0AAU7B2N5</accession>
<keyword evidence="4 5" id="KW-0732">Signal</keyword>
<dbReference type="EMBL" id="CP114014">
    <property type="protein sequence ID" value="XAY08189.1"/>
    <property type="molecule type" value="Genomic_DNA"/>
</dbReference>
<keyword evidence="3" id="KW-0813">Transport</keyword>
<gene>
    <name evidence="7" type="primary">fpuA</name>
    <name evidence="7" type="ORF">DSM112329_05087</name>
</gene>
<dbReference type="KEGG" id="parq:DSM112329_05087"/>
<sequence>MRLPAVLMSSLLAVGLVAASTATAEAAPKRVVALEWEYLEDVARLGVKPVGGADLRGYRTYVSISLPSGITDVGTRQQPNIERIAKLRPDLIIVPKWRVGKNLSQLKRIAKVLVLNPYPGDQGSGTQYKQMVSAFRAIGSALGRSSRANRIIRDLDAAYPRLRKRLAKANRDGVKIAVAQPAGTASSPQVRLFTRNSVAGSVLNRLGLRNSWSDGDPKYGFSTAGIESLKRVQSGYFAFVYPNQFESLIKKFQKLRSYKSLTMVKKKRVRYLRGNSWTFGGPASTKLLAYRIVDQLVKK</sequence>
<proteinExistence type="inferred from homology"/>
<evidence type="ECO:0000256" key="4">
    <source>
        <dbReference type="ARBA" id="ARBA00022729"/>
    </source>
</evidence>
<dbReference type="InterPro" id="IPR002491">
    <property type="entry name" value="ABC_transptr_periplasmic_BD"/>
</dbReference>
<dbReference type="GO" id="GO:1901678">
    <property type="term" value="P:iron coordination entity transport"/>
    <property type="evidence" value="ECO:0007669"/>
    <property type="project" value="UniProtKB-ARBA"/>
</dbReference>
<comment type="subcellular location">
    <subcellularLocation>
        <location evidence="1">Cell envelope</location>
    </subcellularLocation>
</comment>
<dbReference type="AlphaFoldDB" id="A0AAU7B2N5"/>
<evidence type="ECO:0000256" key="2">
    <source>
        <dbReference type="ARBA" id="ARBA00008814"/>
    </source>
</evidence>
<protein>
    <submittedName>
        <fullName evidence="7">Petrobactin-binding protein FpuA</fullName>
    </submittedName>
</protein>
<dbReference type="RefSeq" id="WP_354699372.1">
    <property type="nucleotide sequence ID" value="NZ_CP114014.1"/>
</dbReference>
<comment type="similarity">
    <text evidence="2">Belongs to the bacterial solute-binding protein 8 family.</text>
</comment>
<feature type="chain" id="PRO_5044020151" evidence="5">
    <location>
        <begin position="27"/>
        <end position="299"/>
    </location>
</feature>